<evidence type="ECO:0000313" key="1">
    <source>
        <dbReference type="EMBL" id="BBZ08796.1"/>
    </source>
</evidence>
<evidence type="ECO:0008006" key="3">
    <source>
        <dbReference type="Google" id="ProtNLM"/>
    </source>
</evidence>
<accession>A0A7I7VU23</accession>
<proteinExistence type="predicted"/>
<organism evidence="1 2">
    <name type="scientific">Mycolicibacterium doricum</name>
    <dbReference type="NCBI Taxonomy" id="126673"/>
    <lineage>
        <taxon>Bacteria</taxon>
        <taxon>Bacillati</taxon>
        <taxon>Actinomycetota</taxon>
        <taxon>Actinomycetes</taxon>
        <taxon>Mycobacteriales</taxon>
        <taxon>Mycobacteriaceae</taxon>
        <taxon>Mycolicibacterium</taxon>
    </lineage>
</organism>
<reference evidence="1 2" key="1">
    <citation type="journal article" date="2019" name="Emerg. Microbes Infect.">
        <title>Comprehensive subspecies identification of 175 nontuberculous mycobacteria species based on 7547 genomic profiles.</title>
        <authorList>
            <person name="Matsumoto Y."/>
            <person name="Kinjo T."/>
            <person name="Motooka D."/>
            <person name="Nabeya D."/>
            <person name="Jung N."/>
            <person name="Uechi K."/>
            <person name="Horii T."/>
            <person name="Iida T."/>
            <person name="Fujita J."/>
            <person name="Nakamura S."/>
        </authorList>
    </citation>
    <scope>NUCLEOTIDE SEQUENCE [LARGE SCALE GENOMIC DNA]</scope>
    <source>
        <strain evidence="1 2">JCM 12405</strain>
    </source>
</reference>
<gene>
    <name evidence="1" type="ORF">MDOR_29650</name>
</gene>
<evidence type="ECO:0000313" key="2">
    <source>
        <dbReference type="Proteomes" id="UP000467201"/>
    </source>
</evidence>
<protein>
    <recommendedName>
        <fullName evidence="3">ESX-1 secretion-associated protein</fullName>
    </recommendedName>
</protein>
<dbReference type="KEGG" id="mdr:MDOR_29650"/>
<sequence>MPDSYLWSRGIVVPDRLAVDAAGLSAAATASVDIAQGLAANPSGSAAGSQPSHAGVAALDGSLAAARTRQARRVQGQGSDLRAAGAVYTRTDESAAEDVTRTI</sequence>
<name>A0A7I7VU23_9MYCO</name>
<dbReference type="EMBL" id="AP022605">
    <property type="protein sequence ID" value="BBZ08796.1"/>
    <property type="molecule type" value="Genomic_DNA"/>
</dbReference>
<dbReference type="Proteomes" id="UP000467201">
    <property type="component" value="Chromosome"/>
</dbReference>
<dbReference type="AlphaFoldDB" id="A0A7I7VU23"/>